<dbReference type="GO" id="GO:0005634">
    <property type="term" value="C:nucleus"/>
    <property type="evidence" value="ECO:0007669"/>
    <property type="project" value="TreeGrafter"/>
</dbReference>
<sequence length="274" mass="30870">MAPKKVKSGRISGVKKPKRITVETKKETIAKHENGACVSDLTMQYDMAKSTICTILKNKEALKAAVVAKGVTILTKQTPKLLDEVEKLLLVWINQQELAGDSVNETIICEKALHIHRDLLVTLPSTSTASVEEFKATRGWFDKFRQPTGIHSVIKHGEAASSDKKATEDFVKEFNKFVEDEGYVSHQVFNCDETGPFWKKMPKRTYITQEEKALPGHKPMKDRLMLLLCVNASGDCKIKSLLVYHSENPRVFKCNVLKAKLPVMWRANSKAWVT</sequence>
<comment type="caution">
    <text evidence="3">The sequence shown here is derived from an EMBL/GenBank/DDBJ whole genome shotgun (WGS) entry which is preliminary data.</text>
</comment>
<accession>A0A401SPD3</accession>
<evidence type="ECO:0000313" key="4">
    <source>
        <dbReference type="Proteomes" id="UP000287033"/>
    </source>
</evidence>
<dbReference type="EMBL" id="BEZZ01000421">
    <property type="protein sequence ID" value="GCC32241.1"/>
    <property type="molecule type" value="Genomic_DNA"/>
</dbReference>
<keyword evidence="4" id="KW-1185">Reference proteome</keyword>
<dbReference type="PANTHER" id="PTHR19303">
    <property type="entry name" value="TRANSPOSON"/>
    <property type="match status" value="1"/>
</dbReference>
<dbReference type="InterPro" id="IPR006600">
    <property type="entry name" value="HTH_CenpB_DNA-bd_dom"/>
</dbReference>
<proteinExistence type="predicted"/>
<dbReference type="Pfam" id="PF03184">
    <property type="entry name" value="DDE_1"/>
    <property type="match status" value="1"/>
</dbReference>
<dbReference type="InterPro" id="IPR050863">
    <property type="entry name" value="CenT-Element_Derived"/>
</dbReference>
<protein>
    <recommendedName>
        <fullName evidence="2">HTH CENPB-type domain-containing protein</fullName>
    </recommendedName>
</protein>
<name>A0A401SPD3_CHIPU</name>
<dbReference type="InterPro" id="IPR009057">
    <property type="entry name" value="Homeodomain-like_sf"/>
</dbReference>
<dbReference type="PANTHER" id="PTHR19303:SF27">
    <property type="entry name" value="HTH CENPB-TYPE DOMAIN-CONTAINING PROTEIN"/>
    <property type="match status" value="1"/>
</dbReference>
<organism evidence="3 4">
    <name type="scientific">Chiloscyllium punctatum</name>
    <name type="common">Brownbanded bambooshark</name>
    <name type="synonym">Hemiscyllium punctatum</name>
    <dbReference type="NCBI Taxonomy" id="137246"/>
    <lineage>
        <taxon>Eukaryota</taxon>
        <taxon>Metazoa</taxon>
        <taxon>Chordata</taxon>
        <taxon>Craniata</taxon>
        <taxon>Vertebrata</taxon>
        <taxon>Chondrichthyes</taxon>
        <taxon>Elasmobranchii</taxon>
        <taxon>Galeomorphii</taxon>
        <taxon>Galeoidea</taxon>
        <taxon>Orectolobiformes</taxon>
        <taxon>Hemiscylliidae</taxon>
        <taxon>Chiloscyllium</taxon>
    </lineage>
</organism>
<dbReference type="Gene3D" id="1.10.10.60">
    <property type="entry name" value="Homeodomain-like"/>
    <property type="match status" value="2"/>
</dbReference>
<dbReference type="Proteomes" id="UP000287033">
    <property type="component" value="Unassembled WGS sequence"/>
</dbReference>
<gene>
    <name evidence="3" type="ORF">chiPu_0010702</name>
</gene>
<dbReference type="Pfam" id="PF03221">
    <property type="entry name" value="HTH_Tnp_Tc5"/>
    <property type="match status" value="1"/>
</dbReference>
<evidence type="ECO:0000256" key="1">
    <source>
        <dbReference type="ARBA" id="ARBA00023125"/>
    </source>
</evidence>
<evidence type="ECO:0000313" key="3">
    <source>
        <dbReference type="EMBL" id="GCC32241.1"/>
    </source>
</evidence>
<dbReference type="InterPro" id="IPR004875">
    <property type="entry name" value="DDE_SF_endonuclease_dom"/>
</dbReference>
<dbReference type="SMART" id="SM00674">
    <property type="entry name" value="CENPB"/>
    <property type="match status" value="1"/>
</dbReference>
<reference evidence="3 4" key="1">
    <citation type="journal article" date="2018" name="Nat. Ecol. Evol.">
        <title>Shark genomes provide insights into elasmobranch evolution and the origin of vertebrates.</title>
        <authorList>
            <person name="Hara Y"/>
            <person name="Yamaguchi K"/>
            <person name="Onimaru K"/>
            <person name="Kadota M"/>
            <person name="Koyanagi M"/>
            <person name="Keeley SD"/>
            <person name="Tatsumi K"/>
            <person name="Tanaka K"/>
            <person name="Motone F"/>
            <person name="Kageyama Y"/>
            <person name="Nozu R"/>
            <person name="Adachi N"/>
            <person name="Nishimura O"/>
            <person name="Nakagawa R"/>
            <person name="Tanegashima C"/>
            <person name="Kiyatake I"/>
            <person name="Matsumoto R"/>
            <person name="Murakumo K"/>
            <person name="Nishida K"/>
            <person name="Terakita A"/>
            <person name="Kuratani S"/>
            <person name="Sato K"/>
            <person name="Hyodo S Kuraku.S."/>
        </authorList>
    </citation>
    <scope>NUCLEOTIDE SEQUENCE [LARGE SCALE GENOMIC DNA]</scope>
</reference>
<feature type="domain" description="HTH CENPB-type" evidence="2">
    <location>
        <begin position="73"/>
        <end position="154"/>
    </location>
</feature>
<keyword evidence="1" id="KW-0238">DNA-binding</keyword>
<dbReference type="SUPFAM" id="SSF46689">
    <property type="entry name" value="Homeodomain-like"/>
    <property type="match status" value="2"/>
</dbReference>
<evidence type="ECO:0000259" key="2">
    <source>
        <dbReference type="PROSITE" id="PS51253"/>
    </source>
</evidence>
<dbReference type="OrthoDB" id="125347at2759"/>
<dbReference type="OMA" id="RIMSTIC"/>
<dbReference type="AlphaFoldDB" id="A0A401SPD3"/>
<dbReference type="GO" id="GO:0003677">
    <property type="term" value="F:DNA binding"/>
    <property type="evidence" value="ECO:0007669"/>
    <property type="project" value="UniProtKB-KW"/>
</dbReference>
<dbReference type="PROSITE" id="PS51253">
    <property type="entry name" value="HTH_CENPB"/>
    <property type="match status" value="1"/>
</dbReference>
<dbReference type="STRING" id="137246.A0A401SPD3"/>